<dbReference type="RefSeq" id="WP_226190930.1">
    <property type="nucleotide sequence ID" value="NZ_JAJADQ010000024.1"/>
</dbReference>
<dbReference type="InterPro" id="IPR026444">
    <property type="entry name" value="Secre_tail"/>
</dbReference>
<dbReference type="NCBIfam" id="TIGR04183">
    <property type="entry name" value="Por_Secre_tail"/>
    <property type="match status" value="1"/>
</dbReference>
<gene>
    <name evidence="2" type="ORF">LGH70_23400</name>
</gene>
<dbReference type="InterPro" id="IPR044060">
    <property type="entry name" value="Bacterial_rp_domain"/>
</dbReference>
<accession>A0ABS8AJS9</accession>
<evidence type="ECO:0000313" key="2">
    <source>
        <dbReference type="EMBL" id="MCB2380560.1"/>
    </source>
</evidence>
<evidence type="ECO:0000259" key="1">
    <source>
        <dbReference type="Pfam" id="PF18998"/>
    </source>
</evidence>
<dbReference type="InterPro" id="IPR013378">
    <property type="entry name" value="InlB-like_B-rpt"/>
</dbReference>
<protein>
    <submittedName>
        <fullName evidence="2">InlB B-repeat-containing protein</fullName>
    </submittedName>
</protein>
<reference evidence="2" key="1">
    <citation type="submission" date="2021-10" db="EMBL/GenBank/DDBJ databases">
        <authorList>
            <person name="Dean J.D."/>
            <person name="Kim M.K."/>
            <person name="Newey C.N."/>
            <person name="Stoker T.S."/>
            <person name="Thompson D.W."/>
            <person name="Grose J.H."/>
        </authorList>
    </citation>
    <scope>NUCLEOTIDE SEQUENCE</scope>
    <source>
        <strain evidence="2">BT635</strain>
    </source>
</reference>
<name>A0ABS8AJS9_9BACT</name>
<proteinExistence type="predicted"/>
<feature type="non-terminal residue" evidence="2">
    <location>
        <position position="1"/>
    </location>
</feature>
<dbReference type="NCBIfam" id="TIGR02543">
    <property type="entry name" value="List_Bact_rpt"/>
    <property type="match status" value="1"/>
</dbReference>
<dbReference type="Proteomes" id="UP001165297">
    <property type="component" value="Unassembled WGS sequence"/>
</dbReference>
<organism evidence="2 3">
    <name type="scientific">Hymenobacter nitidus</name>
    <dbReference type="NCBI Taxonomy" id="2880929"/>
    <lineage>
        <taxon>Bacteria</taxon>
        <taxon>Pseudomonadati</taxon>
        <taxon>Bacteroidota</taxon>
        <taxon>Cytophagia</taxon>
        <taxon>Cytophagales</taxon>
        <taxon>Hymenobacteraceae</taxon>
        <taxon>Hymenobacter</taxon>
    </lineage>
</organism>
<comment type="caution">
    <text evidence="2">The sequence shown here is derived from an EMBL/GenBank/DDBJ whole genome shotgun (WGS) entry which is preliminary data.</text>
</comment>
<sequence length="397" mass="40139">GGSGTPGTALTIDFSVTDGVVAGPFTLTVNTNSNGSVSRSPNATSYASGTVVTLTATPEAGFQFSGWSGDATGSTNPLAVTMSANKTITATFTLSPASSFSLTTPVVGSGTVGRSPNATTYASGSVVSLTATPAAGFVFSGWSGDATGTNNPLSVAMSANKTITATFAAAPTGPAVVSFTLINADTDQDIQTLANGATFALVSLPTRNLNIRANTSPATVGSVVFALSGAQTKNQTETAAPYTLFGDNGAGDYNAWTPAPGNYSLTARPYSGGGGSGTPGTALTIDFRVTNLAEEAKGAQATTSRTAGRLSASRVQIYPNPTTTGRFTVVVPAELQGELTYTLATASGQLVARGQRRSAGSLDRLPFDFSGQMLTSGVYFLQLASKQATVILKLERP</sequence>
<feature type="domain" description="Bacterial repeat" evidence="1">
    <location>
        <begin position="26"/>
        <end position="94"/>
    </location>
</feature>
<keyword evidence="3" id="KW-1185">Reference proteome</keyword>
<dbReference type="EMBL" id="JAJADQ010000024">
    <property type="protein sequence ID" value="MCB2380560.1"/>
    <property type="molecule type" value="Genomic_DNA"/>
</dbReference>
<feature type="domain" description="Bacterial repeat" evidence="1">
    <location>
        <begin position="102"/>
        <end position="170"/>
    </location>
</feature>
<evidence type="ECO:0000313" key="3">
    <source>
        <dbReference type="Proteomes" id="UP001165297"/>
    </source>
</evidence>
<dbReference type="Pfam" id="PF18998">
    <property type="entry name" value="Flg_new_2"/>
    <property type="match status" value="2"/>
</dbReference>